<keyword evidence="3" id="KW-0328">Glycosyltransferase</keyword>
<accession>A0A3G3K172</accession>
<reference evidence="7 8" key="1">
    <citation type="submission" date="2018-10" db="EMBL/GenBank/DDBJ databases">
        <title>Genome Sequence of Cohnella sp.</title>
        <authorList>
            <person name="Srinivasan S."/>
            <person name="Kim M.K."/>
        </authorList>
    </citation>
    <scope>NUCLEOTIDE SEQUENCE [LARGE SCALE GENOMIC DNA]</scope>
    <source>
        <strain evidence="7 8">18JY8-7</strain>
    </source>
</reference>
<dbReference type="AlphaFoldDB" id="A0A3G3K172"/>
<dbReference type="SUPFAM" id="SSF48452">
    <property type="entry name" value="TPR-like"/>
    <property type="match status" value="1"/>
</dbReference>
<comment type="similarity">
    <text evidence="2">Belongs to the glycosyltransferase 2 family.</text>
</comment>
<dbReference type="EMBL" id="CP033433">
    <property type="protein sequence ID" value="AYQ74130.1"/>
    <property type="molecule type" value="Genomic_DNA"/>
</dbReference>
<evidence type="ECO:0000259" key="6">
    <source>
        <dbReference type="Pfam" id="PF08242"/>
    </source>
</evidence>
<evidence type="ECO:0000256" key="2">
    <source>
        <dbReference type="ARBA" id="ARBA00006739"/>
    </source>
</evidence>
<proteinExistence type="inferred from homology"/>
<dbReference type="Gene3D" id="3.90.550.10">
    <property type="entry name" value="Spore Coat Polysaccharide Biosynthesis Protein SpsA, Chain A"/>
    <property type="match status" value="1"/>
</dbReference>
<evidence type="ECO:0000313" key="8">
    <source>
        <dbReference type="Proteomes" id="UP000269097"/>
    </source>
</evidence>
<dbReference type="Proteomes" id="UP000269097">
    <property type="component" value="Chromosome"/>
</dbReference>
<feature type="domain" description="Methyltransferase type 12" evidence="6">
    <location>
        <begin position="287"/>
        <end position="377"/>
    </location>
</feature>
<sequence>MSINVITSITESRLTEYGGDPVLTSIVIATFNKLDYTQQCISSIREYTEPGTYEIIVVDNRSTDGTVEWLQSQPDIRAILNDENFGFPKACNQGIEISTGDNILLLNNDTIVTKDWLTNLLTSLYSSPEIGAVGSVTNSCSYGQAIPVTYNSLAEMQAFAAELNVSDPSAWEERLKLIGYCMLIKKSILDEIGLLDERFTPGNYEDDDISLRIRLAGFKLLLCRDTFIHHYGSVSFRDAPPQYIQLMQNNRQKFHDKWGFDPDQGNNFRLDVCSLVEAASNDEFRVLEIGCGCGGNLLQIKHRFPHAILHATERNPAAAAVAGRIAAVTEGETEETLSSLPRNYYDWVLISESVSKWPNAAEVLTSVRKLLKEDGRVLAVLQNSLHHARVKAYLLGQTESRSRNGFNVTEAQALFADSGFTQVSMTALVSAITEEERTFIQNLVSTVGLDTSIPYETAEILVSASNETEEMSIKRLINQVLSQTDTANSLRKLAEADPDDVIQLVERAGSEQKEELVNFLAVQLVEIGENKPALRYLQQAFEWNPQNTQTVFNLGLTMYMMAEPQLALEWFGILPERTEQVEGWIEKIRLEIAKEKYDRHRTKFLLRRIEQGLEREESASEIAQLLQDETLTVEELESEATAGLIHRAEVLTVIAAACFETNVHDPIFGLFDAALRFEPSNSFALYHLASSLHLFGEHENALVYLERIAEPDQATNELISKIRGQLQ</sequence>
<protein>
    <submittedName>
        <fullName evidence="7">Glycosyltransferase</fullName>
    </submittedName>
</protein>
<evidence type="ECO:0000256" key="3">
    <source>
        <dbReference type="ARBA" id="ARBA00022676"/>
    </source>
</evidence>
<keyword evidence="8" id="KW-1185">Reference proteome</keyword>
<organism evidence="7 8">
    <name type="scientific">Cohnella candidum</name>
    <dbReference type="NCBI Taxonomy" id="2674991"/>
    <lineage>
        <taxon>Bacteria</taxon>
        <taxon>Bacillati</taxon>
        <taxon>Bacillota</taxon>
        <taxon>Bacilli</taxon>
        <taxon>Bacillales</taxon>
        <taxon>Paenibacillaceae</taxon>
        <taxon>Cohnella</taxon>
    </lineage>
</organism>
<dbReference type="InterPro" id="IPR011990">
    <property type="entry name" value="TPR-like_helical_dom_sf"/>
</dbReference>
<dbReference type="CDD" id="cd04186">
    <property type="entry name" value="GT_2_like_c"/>
    <property type="match status" value="1"/>
</dbReference>
<evidence type="ECO:0000259" key="5">
    <source>
        <dbReference type="Pfam" id="PF00535"/>
    </source>
</evidence>
<dbReference type="PANTHER" id="PTHR43179:SF12">
    <property type="entry name" value="GALACTOFURANOSYLTRANSFERASE GLFT2"/>
    <property type="match status" value="1"/>
</dbReference>
<dbReference type="KEGG" id="coh:EAV92_17110"/>
<gene>
    <name evidence="7" type="ORF">EAV92_17110</name>
</gene>
<dbReference type="Gene3D" id="1.25.40.10">
    <property type="entry name" value="Tetratricopeptide repeat domain"/>
    <property type="match status" value="2"/>
</dbReference>
<dbReference type="Pfam" id="PF00535">
    <property type="entry name" value="Glycos_transf_2"/>
    <property type="match status" value="1"/>
</dbReference>
<feature type="domain" description="Glycosyltransferase 2-like" evidence="5">
    <location>
        <begin position="25"/>
        <end position="152"/>
    </location>
</feature>
<dbReference type="PANTHER" id="PTHR43179">
    <property type="entry name" value="RHAMNOSYLTRANSFERASE WBBL"/>
    <property type="match status" value="1"/>
</dbReference>
<name>A0A3G3K172_9BACL</name>
<dbReference type="InterPro" id="IPR029063">
    <property type="entry name" value="SAM-dependent_MTases_sf"/>
</dbReference>
<dbReference type="Gene3D" id="3.40.50.150">
    <property type="entry name" value="Vaccinia Virus protein VP39"/>
    <property type="match status" value="1"/>
</dbReference>
<evidence type="ECO:0000313" key="7">
    <source>
        <dbReference type="EMBL" id="AYQ74130.1"/>
    </source>
</evidence>
<dbReference type="InterPro" id="IPR029044">
    <property type="entry name" value="Nucleotide-diphossugar_trans"/>
</dbReference>
<keyword evidence="4 7" id="KW-0808">Transferase</keyword>
<dbReference type="SUPFAM" id="SSF53335">
    <property type="entry name" value="S-adenosyl-L-methionine-dependent methyltransferases"/>
    <property type="match status" value="1"/>
</dbReference>
<comment type="pathway">
    <text evidence="1">Cell wall biogenesis; cell wall polysaccharide biosynthesis.</text>
</comment>
<dbReference type="SUPFAM" id="SSF53448">
    <property type="entry name" value="Nucleotide-diphospho-sugar transferases"/>
    <property type="match status" value="1"/>
</dbReference>
<evidence type="ECO:0000256" key="4">
    <source>
        <dbReference type="ARBA" id="ARBA00022679"/>
    </source>
</evidence>
<dbReference type="Pfam" id="PF08242">
    <property type="entry name" value="Methyltransf_12"/>
    <property type="match status" value="1"/>
</dbReference>
<dbReference type="GO" id="GO:0016757">
    <property type="term" value="F:glycosyltransferase activity"/>
    <property type="evidence" value="ECO:0007669"/>
    <property type="project" value="UniProtKB-KW"/>
</dbReference>
<evidence type="ECO:0000256" key="1">
    <source>
        <dbReference type="ARBA" id="ARBA00004776"/>
    </source>
</evidence>
<dbReference type="InterPro" id="IPR013217">
    <property type="entry name" value="Methyltransf_12"/>
</dbReference>
<dbReference type="InterPro" id="IPR001173">
    <property type="entry name" value="Glyco_trans_2-like"/>
</dbReference>